<name>A0A447S4Y0_KLEPN</name>
<protein>
    <submittedName>
        <fullName evidence="1">Paraquat-inducible protein B</fullName>
    </submittedName>
</protein>
<dbReference type="Proteomes" id="UP000282433">
    <property type="component" value="Chromosome"/>
</dbReference>
<gene>
    <name evidence="1" type="primary">pqiB_2</name>
    <name evidence="1" type="ORF">NCTC13635_06550</name>
</gene>
<accession>A0A447S4Y0</accession>
<sequence>MANKTEYHLFDDQKSIQDSVFTEHIDYVMFFKDSVRGLQPGAPVEFRGIRLGHRRQSAVLYSGAEAAFER</sequence>
<organism evidence="1 2">
    <name type="scientific">Klebsiella pneumoniae</name>
    <dbReference type="NCBI Taxonomy" id="573"/>
    <lineage>
        <taxon>Bacteria</taxon>
        <taxon>Pseudomonadati</taxon>
        <taxon>Pseudomonadota</taxon>
        <taxon>Gammaproteobacteria</taxon>
        <taxon>Enterobacterales</taxon>
        <taxon>Enterobacteriaceae</taxon>
        <taxon>Klebsiella/Raoultella group</taxon>
        <taxon>Klebsiella</taxon>
        <taxon>Klebsiella pneumoniae complex</taxon>
    </lineage>
</organism>
<reference evidence="1 2" key="1">
    <citation type="submission" date="2018-12" db="EMBL/GenBank/DDBJ databases">
        <authorList>
            <consortium name="Pathogen Informatics"/>
        </authorList>
    </citation>
    <scope>NUCLEOTIDE SEQUENCE [LARGE SCALE GENOMIC DNA]</scope>
    <source>
        <strain evidence="1 2">NCTC13635</strain>
    </source>
</reference>
<dbReference type="EMBL" id="LR134162">
    <property type="protein sequence ID" value="VEB07136.1"/>
    <property type="molecule type" value="Genomic_DNA"/>
</dbReference>
<evidence type="ECO:0000313" key="2">
    <source>
        <dbReference type="Proteomes" id="UP000282433"/>
    </source>
</evidence>
<proteinExistence type="predicted"/>
<evidence type="ECO:0000313" key="1">
    <source>
        <dbReference type="EMBL" id="VEB07136.1"/>
    </source>
</evidence>
<dbReference type="AlphaFoldDB" id="A0A447S4Y0"/>